<feature type="compositionally biased region" description="Basic and acidic residues" evidence="14">
    <location>
        <begin position="238"/>
        <end position="247"/>
    </location>
</feature>
<evidence type="ECO:0000256" key="4">
    <source>
        <dbReference type="ARBA" id="ARBA00022771"/>
    </source>
</evidence>
<evidence type="ECO:0000256" key="11">
    <source>
        <dbReference type="ARBA" id="ARBA00048336"/>
    </source>
</evidence>
<proteinExistence type="inferred from homology"/>
<dbReference type="GO" id="GO:0043175">
    <property type="term" value="F:RNA polymerase core enzyme binding"/>
    <property type="evidence" value="ECO:0007669"/>
    <property type="project" value="UniProtKB-UniRule"/>
</dbReference>
<dbReference type="GO" id="GO:0005634">
    <property type="term" value="C:nucleus"/>
    <property type="evidence" value="ECO:0007669"/>
    <property type="project" value="UniProtKB-SubCell"/>
</dbReference>
<reference evidence="16" key="1">
    <citation type="submission" date="2020-06" db="EMBL/GenBank/DDBJ databases">
        <authorList>
            <consortium name="Wellcome Sanger Institute Data Sharing"/>
        </authorList>
    </citation>
    <scope>NUCLEOTIDE SEQUENCE [LARGE SCALE GENOMIC DNA]</scope>
</reference>
<sequence length="514" mass="58933">FENLEKNRQNDTKKPEREEIKERLMENLELEKRALEVVERLLEEGVAEHFLVDCAQFITAANYKDVVEERSIARLCGYPVCPNKLGKILTQQYMISTKTNKVYDITERKCFCSNFCYKASKEFELQIPKSPLWLRQHETPEEIKLLNKGSSGRSGEEVQLKEKSADIMEIQTSEPAGDDVSEDETEQDFISSVRHGVHWDEDVKVEQVERPEGEIQPERDQQRKEEAEVESESQQQRLHLEPEDESRAENLSLQMSVCDLGITQVSVSRRGAAGLRNLLNKHTRSVRDNLLHYLRTTLKEWCTPETRRFLHGTEQTLNSIDTGTEEEELDEDDLSNEVIEKKRASASVPDYLTLQKEAEQLELRVQEFYKGTWVLPEDQAGDQVRGAGTRVSSLPPQDSKDQHVIQKRIVVDKLSSCLRNIVGPLSLAMSDVSSHLNNLVRTFRLTNTNIIHRSPEWTLISVVLLHLLSDVSPVVREALAASASVQYLKTLMEELGLRELDLLHLVQIFESHTH</sequence>
<dbReference type="PANTHER" id="PTHR14732">
    <property type="entry name" value="RNA POLYMERASE II SUBUNIT B1 CTD PHOSPHATASE RPAP2-RELATED"/>
    <property type="match status" value="1"/>
</dbReference>
<dbReference type="Pfam" id="PF04181">
    <property type="entry name" value="RPAP2_Rtr1"/>
    <property type="match status" value="1"/>
</dbReference>
<dbReference type="Ensembl" id="ENSGWIT00000019172.1">
    <property type="protein sequence ID" value="ENSGWIP00000017371.1"/>
    <property type="gene ID" value="ENSGWIG00000009669.1"/>
</dbReference>
<protein>
    <recommendedName>
        <fullName evidence="13">RNA polymerase II subunit B1 CTD phosphatase RPAP2 homolog</fullName>
        <ecNumber evidence="13">3.1.3.16</ecNumber>
    </recommendedName>
</protein>
<evidence type="ECO:0000256" key="3">
    <source>
        <dbReference type="ARBA" id="ARBA00022723"/>
    </source>
</evidence>
<gene>
    <name evidence="16" type="primary">rpap2</name>
</gene>
<comment type="function">
    <text evidence="9">Protein phosphatase that displays CTD phosphatase activity and regulates transcription of snRNA genes. Recognizes and binds phosphorylated 'Ser-7' of the C-terminal heptapeptide repeat domain (CTD) of the largest RNA polymerase II subunit POLR2A, and mediates dephosphorylation of 'Ser-5' of the CTD, thereby promoting transcription of snRNA genes. Downstream of EIF2AK3/PERK, dephosphorylates ERN1, a sensor for the endoplasmic reticulum unfolded protein response (UPR), to abort failed ER-stress adaptation and trigger apoptosis.</text>
</comment>
<evidence type="ECO:0000256" key="14">
    <source>
        <dbReference type="SAM" id="MobiDB-lite"/>
    </source>
</evidence>
<dbReference type="Proteomes" id="UP000694680">
    <property type="component" value="Chromosome 17"/>
</dbReference>
<dbReference type="InterPro" id="IPR007308">
    <property type="entry name" value="Rtr1/RPAP2_dom"/>
</dbReference>
<evidence type="ECO:0000256" key="9">
    <source>
        <dbReference type="ARBA" id="ARBA00045547"/>
    </source>
</evidence>
<dbReference type="PANTHER" id="PTHR14732:SF0">
    <property type="entry name" value="RNA POLYMERASE II SUBUNIT B1 CTD PHOSPHATASE RPAP2-RELATED"/>
    <property type="match status" value="1"/>
</dbReference>
<reference evidence="16" key="3">
    <citation type="submission" date="2025-09" db="UniProtKB">
        <authorList>
            <consortium name="Ensembl"/>
        </authorList>
    </citation>
    <scope>IDENTIFICATION</scope>
</reference>
<keyword evidence="4 13" id="KW-0863">Zinc-finger</keyword>
<evidence type="ECO:0000259" key="15">
    <source>
        <dbReference type="PROSITE" id="PS51479"/>
    </source>
</evidence>
<evidence type="ECO:0000256" key="2">
    <source>
        <dbReference type="ARBA" id="ARBA00005676"/>
    </source>
</evidence>
<accession>A0A8C5E6V6</accession>
<dbReference type="Gene3D" id="1.25.40.820">
    <property type="match status" value="1"/>
</dbReference>
<feature type="compositionally biased region" description="Basic and acidic residues" evidence="14">
    <location>
        <begin position="197"/>
        <end position="226"/>
    </location>
</feature>
<keyword evidence="3 13" id="KW-0479">Metal-binding</keyword>
<evidence type="ECO:0000256" key="5">
    <source>
        <dbReference type="ARBA" id="ARBA00022801"/>
    </source>
</evidence>
<dbReference type="EC" id="3.1.3.16" evidence="13"/>
<dbReference type="InterPro" id="IPR038534">
    <property type="entry name" value="Rtr1/RPAP2_sf"/>
</dbReference>
<feature type="region of interest" description="Disordered" evidence="14">
    <location>
        <begin position="146"/>
        <end position="247"/>
    </location>
</feature>
<dbReference type="PROSITE" id="PS51479">
    <property type="entry name" value="ZF_RTR1"/>
    <property type="match status" value="1"/>
</dbReference>
<evidence type="ECO:0000256" key="6">
    <source>
        <dbReference type="ARBA" id="ARBA00022833"/>
    </source>
</evidence>
<reference evidence="16" key="2">
    <citation type="submission" date="2025-08" db="UniProtKB">
        <authorList>
            <consortium name="Ensembl"/>
        </authorList>
    </citation>
    <scope>IDENTIFICATION</scope>
</reference>
<evidence type="ECO:0000256" key="10">
    <source>
        <dbReference type="ARBA" id="ARBA00047761"/>
    </source>
</evidence>
<evidence type="ECO:0000256" key="7">
    <source>
        <dbReference type="ARBA" id="ARBA00022912"/>
    </source>
</evidence>
<feature type="compositionally biased region" description="Acidic residues" evidence="14">
    <location>
        <begin position="176"/>
        <end position="187"/>
    </location>
</feature>
<name>A0A8C5E6V6_GOUWI</name>
<keyword evidence="17" id="KW-1185">Reference proteome</keyword>
<comment type="subcellular location">
    <subcellularLocation>
        <location evidence="1 13">Nucleus</location>
    </subcellularLocation>
</comment>
<evidence type="ECO:0000256" key="13">
    <source>
        <dbReference type="RuleBase" id="RU367080"/>
    </source>
</evidence>
<evidence type="ECO:0000313" key="17">
    <source>
        <dbReference type="Proteomes" id="UP000694680"/>
    </source>
</evidence>
<comment type="subunit">
    <text evidence="13">Associates with the RNA polymerase II complex.</text>
</comment>
<dbReference type="AlphaFoldDB" id="A0A8C5E6V6"/>
<evidence type="ECO:0000256" key="8">
    <source>
        <dbReference type="ARBA" id="ARBA00023242"/>
    </source>
</evidence>
<evidence type="ECO:0000256" key="12">
    <source>
        <dbReference type="PROSITE-ProRule" id="PRU00812"/>
    </source>
</evidence>
<organism evidence="16 17">
    <name type="scientific">Gouania willdenowi</name>
    <name type="common">Blunt-snouted clingfish</name>
    <name type="synonym">Lepadogaster willdenowi</name>
    <dbReference type="NCBI Taxonomy" id="441366"/>
    <lineage>
        <taxon>Eukaryota</taxon>
        <taxon>Metazoa</taxon>
        <taxon>Chordata</taxon>
        <taxon>Craniata</taxon>
        <taxon>Vertebrata</taxon>
        <taxon>Euteleostomi</taxon>
        <taxon>Actinopterygii</taxon>
        <taxon>Neopterygii</taxon>
        <taxon>Teleostei</taxon>
        <taxon>Neoteleostei</taxon>
        <taxon>Acanthomorphata</taxon>
        <taxon>Ovalentaria</taxon>
        <taxon>Blenniimorphae</taxon>
        <taxon>Blenniiformes</taxon>
        <taxon>Gobiesocoidei</taxon>
        <taxon>Gobiesocidae</taxon>
        <taxon>Gobiesocinae</taxon>
        <taxon>Gouania</taxon>
    </lineage>
</organism>
<comment type="catalytic activity">
    <reaction evidence="11 13">
        <text>O-phospho-L-threonyl-[protein] + H2O = L-threonyl-[protein] + phosphate</text>
        <dbReference type="Rhea" id="RHEA:47004"/>
        <dbReference type="Rhea" id="RHEA-COMP:11060"/>
        <dbReference type="Rhea" id="RHEA-COMP:11605"/>
        <dbReference type="ChEBI" id="CHEBI:15377"/>
        <dbReference type="ChEBI" id="CHEBI:30013"/>
        <dbReference type="ChEBI" id="CHEBI:43474"/>
        <dbReference type="ChEBI" id="CHEBI:61977"/>
        <dbReference type="EC" id="3.1.3.16"/>
    </reaction>
</comment>
<keyword evidence="5 13" id="KW-0378">Hydrolase</keyword>
<evidence type="ECO:0000256" key="1">
    <source>
        <dbReference type="ARBA" id="ARBA00004123"/>
    </source>
</evidence>
<keyword evidence="7 13" id="KW-0904">Protein phosphatase</keyword>
<dbReference type="GO" id="GO:0008420">
    <property type="term" value="F:RNA polymerase II CTD heptapeptide repeat phosphatase activity"/>
    <property type="evidence" value="ECO:0007669"/>
    <property type="project" value="UniProtKB-UniRule"/>
</dbReference>
<dbReference type="InterPro" id="IPR039693">
    <property type="entry name" value="Rtr1/RPAP2"/>
</dbReference>
<evidence type="ECO:0000313" key="16">
    <source>
        <dbReference type="Ensembl" id="ENSGWIP00000017371.1"/>
    </source>
</evidence>
<dbReference type="GO" id="GO:0005737">
    <property type="term" value="C:cytoplasm"/>
    <property type="evidence" value="ECO:0007669"/>
    <property type="project" value="TreeGrafter"/>
</dbReference>
<comment type="similarity">
    <text evidence="2 12 13">Belongs to the RPAP2 family.</text>
</comment>
<feature type="compositionally biased region" description="Basic and acidic residues" evidence="14">
    <location>
        <begin position="154"/>
        <end position="166"/>
    </location>
</feature>
<comment type="catalytic activity">
    <reaction evidence="10 13">
        <text>O-phospho-L-seryl-[protein] + H2O = L-seryl-[protein] + phosphate</text>
        <dbReference type="Rhea" id="RHEA:20629"/>
        <dbReference type="Rhea" id="RHEA-COMP:9863"/>
        <dbReference type="Rhea" id="RHEA-COMP:11604"/>
        <dbReference type="ChEBI" id="CHEBI:15377"/>
        <dbReference type="ChEBI" id="CHEBI:29999"/>
        <dbReference type="ChEBI" id="CHEBI:43474"/>
        <dbReference type="ChEBI" id="CHEBI:83421"/>
        <dbReference type="EC" id="3.1.3.16"/>
    </reaction>
</comment>
<feature type="domain" description="RTR1-type" evidence="15">
    <location>
        <begin position="53"/>
        <end position="136"/>
    </location>
</feature>
<dbReference type="GO" id="GO:0008270">
    <property type="term" value="F:zinc ion binding"/>
    <property type="evidence" value="ECO:0007669"/>
    <property type="project" value="UniProtKB-KW"/>
</dbReference>
<keyword evidence="8 13" id="KW-0539">Nucleus</keyword>
<keyword evidence="6 13" id="KW-0862">Zinc</keyword>